<reference evidence="1" key="1">
    <citation type="submission" date="2020-04" db="EMBL/GenBank/DDBJ databases">
        <title>Deep metagenomics examines the oral microbiome during advanced dental caries in children, revealing novel taxa and co-occurrences with host molecules.</title>
        <authorList>
            <person name="Baker J.L."/>
            <person name="Morton J.T."/>
            <person name="Dinis M."/>
            <person name="Alvarez R."/>
            <person name="Tran N.C."/>
            <person name="Knight R."/>
            <person name="Edlund A."/>
        </authorList>
    </citation>
    <scope>NUCLEOTIDE SEQUENCE</scope>
    <source>
        <strain evidence="1">JCVI_30_bin.13</strain>
    </source>
</reference>
<evidence type="ECO:0008006" key="3">
    <source>
        <dbReference type="Google" id="ProtNLM"/>
    </source>
</evidence>
<protein>
    <recommendedName>
        <fullName evidence="3">DUF1851 domain-containing protein</fullName>
    </recommendedName>
</protein>
<organism evidence="1 2">
    <name type="scientific">Actinomyces bouchesdurhonensis</name>
    <dbReference type="NCBI Taxonomy" id="1852361"/>
    <lineage>
        <taxon>Bacteria</taxon>
        <taxon>Bacillati</taxon>
        <taxon>Actinomycetota</taxon>
        <taxon>Actinomycetes</taxon>
        <taxon>Actinomycetales</taxon>
        <taxon>Actinomycetaceae</taxon>
        <taxon>Actinomyces</taxon>
    </lineage>
</organism>
<dbReference type="Proteomes" id="UP000759246">
    <property type="component" value="Unassembled WGS sequence"/>
</dbReference>
<evidence type="ECO:0000313" key="2">
    <source>
        <dbReference type="Proteomes" id="UP000759246"/>
    </source>
</evidence>
<proteinExistence type="predicted"/>
<accession>A0A929WVB2</accession>
<name>A0A929WVB2_9ACTO</name>
<evidence type="ECO:0000313" key="1">
    <source>
        <dbReference type="EMBL" id="MBF0965591.1"/>
    </source>
</evidence>
<comment type="caution">
    <text evidence="1">The sequence shown here is derived from an EMBL/GenBank/DDBJ whole genome shotgun (WGS) entry which is preliminary data.</text>
</comment>
<dbReference type="EMBL" id="JABZGF010000001">
    <property type="protein sequence ID" value="MBF0965591.1"/>
    <property type="molecule type" value="Genomic_DNA"/>
</dbReference>
<sequence length="163" mass="18685">MTVDTEHIDLVHNTEVIEAALDELPAGWIVDLEFFKEGTFSFVKTFDGLFIPADERFCYVPAVDFVEFIQGNNPLNDDAMSVAFRQPEINDIAERHNAALQKCRDAVNGEAVLDGRFIKYRTFFLDTENDLKPIGLLAVANNIFLKEYQDDHDFMKLFTKENK</sequence>
<dbReference type="AlphaFoldDB" id="A0A929WVB2"/>
<gene>
    <name evidence="1" type="ORF">HXK09_00155</name>
</gene>